<dbReference type="EMBL" id="JBAMIC010000019">
    <property type="protein sequence ID" value="KAK7093332.1"/>
    <property type="molecule type" value="Genomic_DNA"/>
</dbReference>
<protein>
    <recommendedName>
        <fullName evidence="7">Tetratricopeptide repeat protein 17</fullName>
    </recommendedName>
</protein>
<keyword evidence="6" id="KW-1185">Reference proteome</keyword>
<name>A0AAN9G3D9_9CAEN</name>
<feature type="compositionally biased region" description="Basic and acidic residues" evidence="3">
    <location>
        <begin position="84"/>
        <end position="102"/>
    </location>
</feature>
<gene>
    <name evidence="5" type="ORF">V1264_007107</name>
</gene>
<evidence type="ECO:0000313" key="5">
    <source>
        <dbReference type="EMBL" id="KAK7093332.1"/>
    </source>
</evidence>
<feature type="transmembrane region" description="Helical" evidence="4">
    <location>
        <begin position="311"/>
        <end position="331"/>
    </location>
</feature>
<keyword evidence="4" id="KW-1133">Transmembrane helix</keyword>
<dbReference type="Pfam" id="PF14559">
    <property type="entry name" value="TPR_19"/>
    <property type="match status" value="1"/>
</dbReference>
<dbReference type="InterPro" id="IPR052630">
    <property type="entry name" value="TTC17"/>
</dbReference>
<comment type="caution">
    <text evidence="5">The sequence shown here is derived from an EMBL/GenBank/DDBJ whole genome shotgun (WGS) entry which is preliminary data.</text>
</comment>
<evidence type="ECO:0000256" key="1">
    <source>
        <dbReference type="PROSITE-ProRule" id="PRU00339"/>
    </source>
</evidence>
<dbReference type="InterPro" id="IPR011990">
    <property type="entry name" value="TPR-like_helical_dom_sf"/>
</dbReference>
<keyword evidence="4" id="KW-0812">Transmembrane</keyword>
<feature type="repeat" description="TPR" evidence="1">
    <location>
        <begin position="189"/>
        <end position="222"/>
    </location>
</feature>
<keyword evidence="1" id="KW-0802">TPR repeat</keyword>
<evidence type="ECO:0008006" key="7">
    <source>
        <dbReference type="Google" id="ProtNLM"/>
    </source>
</evidence>
<dbReference type="GO" id="GO:0030041">
    <property type="term" value="P:actin filament polymerization"/>
    <property type="evidence" value="ECO:0007669"/>
    <property type="project" value="TreeGrafter"/>
</dbReference>
<feature type="region of interest" description="Disordered" evidence="3">
    <location>
        <begin position="74"/>
        <end position="134"/>
    </location>
</feature>
<feature type="repeat" description="TPR" evidence="1">
    <location>
        <begin position="260"/>
        <end position="293"/>
    </location>
</feature>
<evidence type="ECO:0000256" key="3">
    <source>
        <dbReference type="SAM" id="MobiDB-lite"/>
    </source>
</evidence>
<dbReference type="PANTHER" id="PTHR16091:SF3">
    <property type="entry name" value="TETRATRICOPEPTIDE REPEAT PROTEIN 17"/>
    <property type="match status" value="1"/>
</dbReference>
<dbReference type="AlphaFoldDB" id="A0AAN9G3D9"/>
<dbReference type="SUPFAM" id="SSF48452">
    <property type="entry name" value="TPR-like"/>
    <property type="match status" value="1"/>
</dbReference>
<keyword evidence="2" id="KW-0175">Coiled coil</keyword>
<organism evidence="5 6">
    <name type="scientific">Littorina saxatilis</name>
    <dbReference type="NCBI Taxonomy" id="31220"/>
    <lineage>
        <taxon>Eukaryota</taxon>
        <taxon>Metazoa</taxon>
        <taxon>Spiralia</taxon>
        <taxon>Lophotrochozoa</taxon>
        <taxon>Mollusca</taxon>
        <taxon>Gastropoda</taxon>
        <taxon>Caenogastropoda</taxon>
        <taxon>Littorinimorpha</taxon>
        <taxon>Littorinoidea</taxon>
        <taxon>Littorinidae</taxon>
        <taxon>Littorina</taxon>
    </lineage>
</organism>
<dbReference type="SMART" id="SM00028">
    <property type="entry name" value="TPR"/>
    <property type="match status" value="3"/>
</dbReference>
<dbReference type="GO" id="GO:0005737">
    <property type="term" value="C:cytoplasm"/>
    <property type="evidence" value="ECO:0007669"/>
    <property type="project" value="TreeGrafter"/>
</dbReference>
<evidence type="ECO:0000256" key="2">
    <source>
        <dbReference type="SAM" id="Coils"/>
    </source>
</evidence>
<keyword evidence="4" id="KW-0472">Membrane</keyword>
<sequence length="376" mass="42432">MTCELPCMSYMALYIISMHIVNSNSRSSSSNHWKLNVSAGKVEPTTEQVDTEEEKVMSILTANRVVKNGEWTVEMSSTASNSKKSCEKKGSESQKNESRLPETKPSSPSNTTGSTSTAKSKKGLTCGKPVNSTQYDHLRGITNRQEHPHIPEPEVAMIFRKKGSRSSEVDLNELEEKLLRLKKEKPKSAQVYNQIGNFWRIKGNTQLSIECFRRALSISPDHPDVLLNLARVLFNLQYLDDAISLTRRSLLMQPAQHNSWLQHYTLGEILKAYGHYQEATLHFGHALELNPGFQPAIAHLREMEGSPSPSVTQYTLFIILFLVLGVLFGVITSMEANFDDSGEVVKTQRHFNRAMAMRSIKLGINHRLIRMRKLNC</sequence>
<reference evidence="5 6" key="1">
    <citation type="submission" date="2024-02" db="EMBL/GenBank/DDBJ databases">
        <title>Chromosome-scale genome assembly of the rough periwinkle Littorina saxatilis.</title>
        <authorList>
            <person name="De Jode A."/>
            <person name="Faria R."/>
            <person name="Formenti G."/>
            <person name="Sims Y."/>
            <person name="Smith T.P."/>
            <person name="Tracey A."/>
            <person name="Wood J.M.D."/>
            <person name="Zagrodzka Z.B."/>
            <person name="Johannesson K."/>
            <person name="Butlin R.K."/>
            <person name="Leder E.H."/>
        </authorList>
    </citation>
    <scope>NUCLEOTIDE SEQUENCE [LARGE SCALE GENOMIC DNA]</scope>
    <source>
        <strain evidence="5">Snail1</strain>
        <tissue evidence="5">Muscle</tissue>
    </source>
</reference>
<evidence type="ECO:0000313" key="6">
    <source>
        <dbReference type="Proteomes" id="UP001374579"/>
    </source>
</evidence>
<dbReference type="InterPro" id="IPR019734">
    <property type="entry name" value="TPR_rpt"/>
</dbReference>
<proteinExistence type="predicted"/>
<dbReference type="PANTHER" id="PTHR16091">
    <property type="entry name" value="TTC17 PROTEIN"/>
    <property type="match status" value="1"/>
</dbReference>
<dbReference type="PROSITE" id="PS50005">
    <property type="entry name" value="TPR"/>
    <property type="match status" value="2"/>
</dbReference>
<dbReference type="Gene3D" id="1.25.40.10">
    <property type="entry name" value="Tetratricopeptide repeat domain"/>
    <property type="match status" value="1"/>
</dbReference>
<dbReference type="Proteomes" id="UP001374579">
    <property type="component" value="Unassembled WGS sequence"/>
</dbReference>
<feature type="coiled-coil region" evidence="2">
    <location>
        <begin position="164"/>
        <end position="191"/>
    </location>
</feature>
<evidence type="ECO:0000256" key="4">
    <source>
        <dbReference type="SAM" id="Phobius"/>
    </source>
</evidence>
<accession>A0AAN9G3D9</accession>
<feature type="compositionally biased region" description="Low complexity" evidence="3">
    <location>
        <begin position="103"/>
        <end position="118"/>
    </location>
</feature>
<dbReference type="GO" id="GO:0015629">
    <property type="term" value="C:actin cytoskeleton"/>
    <property type="evidence" value="ECO:0007669"/>
    <property type="project" value="TreeGrafter"/>
</dbReference>